<organism evidence="3 4">
    <name type="scientific">Mytilus coruscus</name>
    <name type="common">Sea mussel</name>
    <dbReference type="NCBI Taxonomy" id="42192"/>
    <lineage>
        <taxon>Eukaryota</taxon>
        <taxon>Metazoa</taxon>
        <taxon>Spiralia</taxon>
        <taxon>Lophotrochozoa</taxon>
        <taxon>Mollusca</taxon>
        <taxon>Bivalvia</taxon>
        <taxon>Autobranchia</taxon>
        <taxon>Pteriomorphia</taxon>
        <taxon>Mytilida</taxon>
        <taxon>Mytiloidea</taxon>
        <taxon>Mytilidae</taxon>
        <taxon>Mytilinae</taxon>
        <taxon>Mytilus</taxon>
    </lineage>
</organism>
<dbReference type="OrthoDB" id="10298568at2759"/>
<evidence type="ECO:0000313" key="4">
    <source>
        <dbReference type="Proteomes" id="UP000507470"/>
    </source>
</evidence>
<evidence type="ECO:0000259" key="2">
    <source>
        <dbReference type="PROSITE" id="PS51406"/>
    </source>
</evidence>
<dbReference type="FunFam" id="3.90.215.10:FF:000001">
    <property type="entry name" value="Tenascin isoform 1"/>
    <property type="match status" value="1"/>
</dbReference>
<evidence type="ECO:0000313" key="3">
    <source>
        <dbReference type="EMBL" id="CAC5424202.1"/>
    </source>
</evidence>
<dbReference type="AlphaFoldDB" id="A0A6J8EWS8"/>
<keyword evidence="1" id="KW-1015">Disulfide bond</keyword>
<dbReference type="GO" id="GO:0005615">
    <property type="term" value="C:extracellular space"/>
    <property type="evidence" value="ECO:0007669"/>
    <property type="project" value="TreeGrafter"/>
</dbReference>
<dbReference type="EMBL" id="CACVKT020009964">
    <property type="protein sequence ID" value="CAC5424202.1"/>
    <property type="molecule type" value="Genomic_DNA"/>
</dbReference>
<gene>
    <name evidence="3" type="ORF">MCOR_56126</name>
</gene>
<proteinExistence type="predicted"/>
<sequence>MKISSDLQQFTNIVSVKSEIECTSLCLSSKTCCKASYNPSVKQCMVDVINYCDGFIEIDKDWNTFTKDKVTEPNCQSRTPKDCTYLSGQPSGIYTIYPTGSCGMSVYCEMDSGLSNSPLTVFQRREDGSVNFYRNWEAYKKGFGNAGEEFWLGNDNLHHLTTQASYRLMVILEDWENETRYAVYDTFRVGDESSFYFLTVQGYSSGNAGDAMTVHNGNRFSIYDNDNDMRASLNCAENYKGGWWYSSCFHANLNALYKQGQQRSRTGQVVAWSQFRGNDYSLKRSVMMLSR</sequence>
<feature type="domain" description="Fibrinogen C-terminal" evidence="2">
    <location>
        <begin position="74"/>
        <end position="291"/>
    </location>
</feature>
<dbReference type="PROSITE" id="PS51406">
    <property type="entry name" value="FIBRINOGEN_C_2"/>
    <property type="match status" value="1"/>
</dbReference>
<reference evidence="3 4" key="1">
    <citation type="submission" date="2020-06" db="EMBL/GenBank/DDBJ databases">
        <authorList>
            <person name="Li R."/>
            <person name="Bekaert M."/>
        </authorList>
    </citation>
    <scope>NUCLEOTIDE SEQUENCE [LARGE SCALE GENOMIC DNA]</scope>
    <source>
        <strain evidence="4">wild</strain>
    </source>
</reference>
<dbReference type="Pfam" id="PF00147">
    <property type="entry name" value="Fibrinogen_C"/>
    <property type="match status" value="1"/>
</dbReference>
<dbReference type="InterPro" id="IPR036056">
    <property type="entry name" value="Fibrinogen-like_C"/>
</dbReference>
<dbReference type="Proteomes" id="UP000507470">
    <property type="component" value="Unassembled WGS sequence"/>
</dbReference>
<dbReference type="PANTHER" id="PTHR19143">
    <property type="entry name" value="FIBRINOGEN/TENASCIN/ANGIOPOEITIN"/>
    <property type="match status" value="1"/>
</dbReference>
<dbReference type="PANTHER" id="PTHR19143:SF458">
    <property type="entry name" value="FIBRINOGEN C-TERMINAL DOMAIN-CONTAINING PROTEIN-RELATED"/>
    <property type="match status" value="1"/>
</dbReference>
<dbReference type="SMART" id="SM00186">
    <property type="entry name" value="FBG"/>
    <property type="match status" value="1"/>
</dbReference>
<keyword evidence="4" id="KW-1185">Reference proteome</keyword>
<dbReference type="InterPro" id="IPR014716">
    <property type="entry name" value="Fibrinogen_a/b/g_C_1"/>
</dbReference>
<dbReference type="Gene3D" id="3.90.215.10">
    <property type="entry name" value="Gamma Fibrinogen, chain A, domain 1"/>
    <property type="match status" value="1"/>
</dbReference>
<evidence type="ECO:0000256" key="1">
    <source>
        <dbReference type="ARBA" id="ARBA00023157"/>
    </source>
</evidence>
<protein>
    <recommendedName>
        <fullName evidence="2">Fibrinogen C-terminal domain-containing protein</fullName>
    </recommendedName>
</protein>
<dbReference type="SUPFAM" id="SSF56496">
    <property type="entry name" value="Fibrinogen C-terminal domain-like"/>
    <property type="match status" value="1"/>
</dbReference>
<name>A0A6J8EWS8_MYTCO</name>
<accession>A0A6J8EWS8</accession>
<dbReference type="InterPro" id="IPR050373">
    <property type="entry name" value="Fibrinogen_C-term_domain"/>
</dbReference>
<dbReference type="CDD" id="cd00087">
    <property type="entry name" value="FReD"/>
    <property type="match status" value="1"/>
</dbReference>
<dbReference type="InterPro" id="IPR002181">
    <property type="entry name" value="Fibrinogen_a/b/g_C_dom"/>
</dbReference>